<feature type="non-terminal residue" evidence="1">
    <location>
        <position position="328"/>
    </location>
</feature>
<keyword evidence="2" id="KW-1185">Reference proteome</keyword>
<accession>A0ABN8NQD2</accession>
<sequence length="328" mass="36518">KQIFDLCCNVVFSFLSSAFSILFFLDNGPHYHNSPVLFYLSEVNRVFNFTLKEYNNIKAGEGKSQPDSHFGHISHKIVRWVRLGNDLESGEQVAEFIQNATCMKLLIDRSKAKKVGTLKDISLFGSFIFPTEGQFASGLQMRPLGGIGNSSSKKKEQICQLSGRHIPIACATGAITSEEQPDAEPVQCPTSFPASRNEGYFVRFIQHAPEQTVAPSLHPVTDDQYLLLGLETGYALKHGPGKRTVFNQAQKEITIEFYNRQALNRISLAMITTAEPKDFMKAMADAGLEVLSAIQIKNWWSTYHRRNRQQLAANMPPAVTPATVPSCS</sequence>
<proteinExistence type="predicted"/>
<reference evidence="1 2" key="1">
    <citation type="submission" date="2022-05" db="EMBL/GenBank/DDBJ databases">
        <authorList>
            <consortium name="Genoscope - CEA"/>
            <person name="William W."/>
        </authorList>
    </citation>
    <scope>NUCLEOTIDE SEQUENCE [LARGE SCALE GENOMIC DNA]</scope>
</reference>
<evidence type="ECO:0000313" key="2">
    <source>
        <dbReference type="Proteomes" id="UP001159405"/>
    </source>
</evidence>
<name>A0ABN8NQD2_9CNID</name>
<dbReference type="Proteomes" id="UP001159405">
    <property type="component" value="Unassembled WGS sequence"/>
</dbReference>
<dbReference type="EMBL" id="CALNXK010000032">
    <property type="protein sequence ID" value="CAH3118400.1"/>
    <property type="molecule type" value="Genomic_DNA"/>
</dbReference>
<feature type="non-terminal residue" evidence="1">
    <location>
        <position position="1"/>
    </location>
</feature>
<organism evidence="1 2">
    <name type="scientific">Porites lobata</name>
    <dbReference type="NCBI Taxonomy" id="104759"/>
    <lineage>
        <taxon>Eukaryota</taxon>
        <taxon>Metazoa</taxon>
        <taxon>Cnidaria</taxon>
        <taxon>Anthozoa</taxon>
        <taxon>Hexacorallia</taxon>
        <taxon>Scleractinia</taxon>
        <taxon>Fungiina</taxon>
        <taxon>Poritidae</taxon>
        <taxon>Porites</taxon>
    </lineage>
</organism>
<comment type="caution">
    <text evidence="1">The sequence shown here is derived from an EMBL/GenBank/DDBJ whole genome shotgun (WGS) entry which is preliminary data.</text>
</comment>
<gene>
    <name evidence="1" type="ORF">PLOB_00026675</name>
</gene>
<protein>
    <submittedName>
        <fullName evidence="1">Uncharacterized protein</fullName>
    </submittedName>
</protein>
<evidence type="ECO:0000313" key="1">
    <source>
        <dbReference type="EMBL" id="CAH3118400.1"/>
    </source>
</evidence>